<evidence type="ECO:0000313" key="2">
    <source>
        <dbReference type="Proteomes" id="UP000238430"/>
    </source>
</evidence>
<dbReference type="Proteomes" id="UP000238430">
    <property type="component" value="Unassembled WGS sequence"/>
</dbReference>
<accession>A0A2T1NAG4</accession>
<organism evidence="1 2">
    <name type="scientific">Mesoflavibacter zeaxanthinifaciens subsp. sabulilitoris</name>
    <dbReference type="NCBI Taxonomy" id="1520893"/>
    <lineage>
        <taxon>Bacteria</taxon>
        <taxon>Pseudomonadati</taxon>
        <taxon>Bacteroidota</taxon>
        <taxon>Flavobacteriia</taxon>
        <taxon>Flavobacteriales</taxon>
        <taxon>Flavobacteriaceae</taxon>
        <taxon>Mesoflavibacter</taxon>
    </lineage>
</organism>
<gene>
    <name evidence="1" type="ORF">C7H61_09270</name>
</gene>
<comment type="caution">
    <text evidence="1">The sequence shown here is derived from an EMBL/GenBank/DDBJ whole genome shotgun (WGS) entry which is preliminary data.</text>
</comment>
<sequence>MYDFKTQIAAFIEANFKNSTPEEANFKVTSAELLKFLFNTFPAGCIDDYELNEIMTKLQYTRHSYIAKDDDDKEFLTSSWCMHSDLITEESN</sequence>
<evidence type="ECO:0000313" key="1">
    <source>
        <dbReference type="EMBL" id="PSG89137.1"/>
    </source>
</evidence>
<name>A0A2T1NAG4_9FLAO</name>
<reference evidence="1 2" key="1">
    <citation type="submission" date="2018-03" db="EMBL/GenBank/DDBJ databases">
        <title>Mesoflavibacter sp. HG37 and Mesoflavibacter sp. HG96 sp.nov., two marine bacteria isolated from seawater of Western Pacific Ocean.</title>
        <authorList>
            <person name="Cheng H."/>
            <person name="Wu Y.-H."/>
            <person name="Guo L.-L."/>
            <person name="Xu X.-W."/>
        </authorList>
    </citation>
    <scope>NUCLEOTIDE SEQUENCE [LARGE SCALE GENOMIC DNA]</scope>
    <source>
        <strain evidence="1 2">KCTC 42117</strain>
    </source>
</reference>
<proteinExistence type="predicted"/>
<dbReference type="RefSeq" id="WP_106679127.1">
    <property type="nucleotide sequence ID" value="NZ_JACHWV010000003.1"/>
</dbReference>
<dbReference type="OrthoDB" id="1453586at2"/>
<keyword evidence="2" id="KW-1185">Reference proteome</keyword>
<dbReference type="AlphaFoldDB" id="A0A2T1NAG4"/>
<protein>
    <submittedName>
        <fullName evidence="1">Uncharacterized protein</fullName>
    </submittedName>
</protein>
<dbReference type="EMBL" id="PXOT01000024">
    <property type="protein sequence ID" value="PSG89137.1"/>
    <property type="molecule type" value="Genomic_DNA"/>
</dbReference>